<protein>
    <submittedName>
        <fullName evidence="5">Interferon alpha/beta receptor 2-like</fullName>
    </submittedName>
</protein>
<reference evidence="5" key="3">
    <citation type="submission" date="2025-09" db="UniProtKB">
        <authorList>
            <consortium name="Ensembl"/>
        </authorList>
    </citation>
    <scope>IDENTIFICATION</scope>
</reference>
<dbReference type="PANTHER" id="PTHR20859:SF93">
    <property type="entry name" value="CYTOKINE RECEPTOR FAMILY MEMBER B12-RELATED"/>
    <property type="match status" value="1"/>
</dbReference>
<dbReference type="PANTHER" id="PTHR20859">
    <property type="entry name" value="INTERFERON/INTERLEUKIN RECEPTOR"/>
    <property type="match status" value="1"/>
</dbReference>
<dbReference type="Pfam" id="PF09294">
    <property type="entry name" value="Interfer-bind"/>
    <property type="match status" value="1"/>
</dbReference>
<evidence type="ECO:0000256" key="1">
    <source>
        <dbReference type="SAM" id="MobiDB-lite"/>
    </source>
</evidence>
<feature type="region of interest" description="Disordered" evidence="1">
    <location>
        <begin position="258"/>
        <end position="277"/>
    </location>
</feature>
<evidence type="ECO:0000259" key="4">
    <source>
        <dbReference type="Pfam" id="PF09294"/>
    </source>
</evidence>
<name>A0A672HVN4_SALFA</name>
<dbReference type="AlphaFoldDB" id="A0A672HVN4"/>
<feature type="chain" id="PRO_5025654439" evidence="2">
    <location>
        <begin position="17"/>
        <end position="415"/>
    </location>
</feature>
<accession>A0A672HVN4</accession>
<feature type="domain" description="Interferon/interleukin receptor" evidence="4">
    <location>
        <begin position="115"/>
        <end position="202"/>
    </location>
</feature>
<dbReference type="Gene3D" id="2.60.40.10">
    <property type="entry name" value="Immunoglobulins"/>
    <property type="match status" value="1"/>
</dbReference>
<dbReference type="Ensembl" id="ENSSFAT00005034549.1">
    <property type="protein sequence ID" value="ENSSFAP00005033381.1"/>
    <property type="gene ID" value="ENSSFAG00005016872.1"/>
</dbReference>
<organism evidence="5 6">
    <name type="scientific">Salarias fasciatus</name>
    <name type="common">Jewelled blenny</name>
    <name type="synonym">Blennius fasciatus</name>
    <dbReference type="NCBI Taxonomy" id="181472"/>
    <lineage>
        <taxon>Eukaryota</taxon>
        <taxon>Metazoa</taxon>
        <taxon>Chordata</taxon>
        <taxon>Craniata</taxon>
        <taxon>Vertebrata</taxon>
        <taxon>Euteleostomi</taxon>
        <taxon>Actinopterygii</taxon>
        <taxon>Neopterygii</taxon>
        <taxon>Teleostei</taxon>
        <taxon>Neoteleostei</taxon>
        <taxon>Acanthomorphata</taxon>
        <taxon>Ovalentaria</taxon>
        <taxon>Blenniimorphae</taxon>
        <taxon>Blenniiformes</taxon>
        <taxon>Blennioidei</taxon>
        <taxon>Blenniidae</taxon>
        <taxon>Salariinae</taxon>
        <taxon>Salarias</taxon>
    </lineage>
</organism>
<dbReference type="InterPro" id="IPR015373">
    <property type="entry name" value="Interferon/interleukin_rcp_dom"/>
</dbReference>
<dbReference type="InterPro" id="IPR013783">
    <property type="entry name" value="Ig-like_fold"/>
</dbReference>
<feature type="domain" description="Fibronectin type-III" evidence="3">
    <location>
        <begin position="5"/>
        <end position="103"/>
    </location>
</feature>
<reference evidence="5" key="1">
    <citation type="submission" date="2019-06" db="EMBL/GenBank/DDBJ databases">
        <authorList>
            <consortium name="Wellcome Sanger Institute Data Sharing"/>
        </authorList>
    </citation>
    <scope>NUCLEOTIDE SEQUENCE [LARGE SCALE GENOMIC DNA]</scope>
</reference>
<dbReference type="Proteomes" id="UP000472267">
    <property type="component" value="Chromosome 16"/>
</dbReference>
<feature type="signal peptide" evidence="2">
    <location>
        <begin position="1"/>
        <end position="16"/>
    </location>
</feature>
<feature type="compositionally biased region" description="Acidic residues" evidence="1">
    <location>
        <begin position="329"/>
        <end position="341"/>
    </location>
</feature>
<feature type="compositionally biased region" description="Basic residues" evidence="1">
    <location>
        <begin position="404"/>
        <end position="415"/>
    </location>
</feature>
<dbReference type="InterPro" id="IPR036116">
    <property type="entry name" value="FN3_sf"/>
</dbReference>
<reference evidence="5" key="2">
    <citation type="submission" date="2025-08" db="UniProtKB">
        <authorList>
            <consortium name="Ensembl"/>
        </authorList>
    </citation>
    <scope>IDENTIFICATION</scope>
</reference>
<sequence length="415" mass="46272">MERLLWMLPWLPLVLSAVGELPKPVNVTLVSEGFSHLVKWEPGAGTPAQAYYQVSITTERWDVVSGCERVQHQLLCNLTEAWSDPTQTYIILVRAALDQQASQPAYAPRFKPLDHMDQPLLTVTHCRRDLCVDLQPPVERYRDVYDRLHYHLQIKSREWDEARFRDETLKNLLPGRLYCVSVSFWEILEETKSNFSKPVCEFSAISTPEGTGVVCPTLCSYLEVFASIRHTEERLAAACSPSLASLWSVKPCDADKASRSSSSDLSDQEGGTEDVAQSAGSAYELKAGTASLRSSSSSSSCQPEPKHGDFSVRVPEPVVSAPRSQRGADEEEDEEGEEGDGQEVNLLSLRLGRFEEMEDRENLLSAEDESPAPLSPAWFPEDGASEPASGCSEEEPDDDSGYTRRPRINVQRKFK</sequence>
<dbReference type="Pfam" id="PF01108">
    <property type="entry name" value="Tissue_fac"/>
    <property type="match status" value="1"/>
</dbReference>
<dbReference type="InterPro" id="IPR050650">
    <property type="entry name" value="Type-II_Cytokine-TF_Rcpt"/>
</dbReference>
<dbReference type="InterPro" id="IPR003961">
    <property type="entry name" value="FN3_dom"/>
</dbReference>
<evidence type="ECO:0000256" key="2">
    <source>
        <dbReference type="SAM" id="SignalP"/>
    </source>
</evidence>
<gene>
    <name evidence="5" type="primary">crfb2</name>
</gene>
<dbReference type="GO" id="GO:0004896">
    <property type="term" value="F:cytokine receptor activity"/>
    <property type="evidence" value="ECO:0007669"/>
    <property type="project" value="TreeGrafter"/>
</dbReference>
<evidence type="ECO:0000259" key="3">
    <source>
        <dbReference type="Pfam" id="PF01108"/>
    </source>
</evidence>
<evidence type="ECO:0000313" key="5">
    <source>
        <dbReference type="Ensembl" id="ENSSFAP00005033381.1"/>
    </source>
</evidence>
<keyword evidence="6" id="KW-1185">Reference proteome</keyword>
<dbReference type="SUPFAM" id="SSF49265">
    <property type="entry name" value="Fibronectin type III"/>
    <property type="match status" value="2"/>
</dbReference>
<proteinExistence type="predicted"/>
<dbReference type="GO" id="GO:0005886">
    <property type="term" value="C:plasma membrane"/>
    <property type="evidence" value="ECO:0007669"/>
    <property type="project" value="TreeGrafter"/>
</dbReference>
<keyword evidence="2" id="KW-0732">Signal</keyword>
<evidence type="ECO:0000313" key="6">
    <source>
        <dbReference type="Proteomes" id="UP000472267"/>
    </source>
</evidence>
<feature type="region of interest" description="Disordered" evidence="1">
    <location>
        <begin position="293"/>
        <end position="415"/>
    </location>
</feature>